<keyword evidence="1" id="KW-1133">Transmembrane helix</keyword>
<evidence type="ECO:0000259" key="2">
    <source>
        <dbReference type="Pfam" id="PF04917"/>
    </source>
</evidence>
<evidence type="ECO:0000313" key="3">
    <source>
        <dbReference type="EMBL" id="AZL70091.1"/>
    </source>
</evidence>
<name>A0A3S8UPA5_9PSED</name>
<keyword evidence="1" id="KW-0472">Membrane</keyword>
<gene>
    <name evidence="3" type="primary">pilV</name>
    <name evidence="3" type="ORF">EJA05_21245</name>
</gene>
<dbReference type="EMBL" id="CP034338">
    <property type="protein sequence ID" value="AZL70091.1"/>
    <property type="molecule type" value="Genomic_DNA"/>
</dbReference>
<dbReference type="KEGG" id="pory:EJA05_21245"/>
<dbReference type="OrthoDB" id="7220054at2"/>
<dbReference type="Proteomes" id="UP000268230">
    <property type="component" value="Chromosome"/>
</dbReference>
<evidence type="ECO:0000313" key="4">
    <source>
        <dbReference type="Proteomes" id="UP000268230"/>
    </source>
</evidence>
<sequence>MASKRGQAGFFTIDALFGLIALAILLSLAGWWMISYGNQQDYRIAAEHQRTVADAFSKYLKDNYAVVLTNAGPTTPVQVTVDMLQNTKYLPAGFSSTNGFGQTVVGLARRLSANQLEAIAVTTGGQVIPELGIRTIAEHLGAPGGFVSVFNPGVIQGVRGGWEVALSNYGINPGPGHTASALFLMDGDLANDYLYRNAVPGHPEYNRMNTDIDMGGNDINNARNITATKDITSKDGWFKSQNDTGWINEKWGGGLYQSDADWVRVYNDKGLTAGKLFSPGTISSTGRLTTNEYLSIGGRGAEGGACTDLTLMAKTTTGMLLSCENYKWTAAKAKFPEYITGSCQSPGGWASTQCYLADLSWVTCNLSGANAVGQDEVGRVIRQSNGWYLITSRLSWAGLFYWQCQR</sequence>
<protein>
    <submittedName>
        <fullName evidence="3">Shufflon system plasmid conjugative transfer pilus tip adhesin PilV</fullName>
    </submittedName>
</protein>
<organism evidence="3 4">
    <name type="scientific">Pseudomonas entomophila</name>
    <dbReference type="NCBI Taxonomy" id="312306"/>
    <lineage>
        <taxon>Bacteria</taxon>
        <taxon>Pseudomonadati</taxon>
        <taxon>Pseudomonadota</taxon>
        <taxon>Gammaproteobacteria</taxon>
        <taxon>Pseudomonadales</taxon>
        <taxon>Pseudomonadaceae</taxon>
        <taxon>Pseudomonas</taxon>
    </lineage>
</organism>
<dbReference type="Pfam" id="PF04917">
    <property type="entry name" value="Shufflon_N"/>
    <property type="match status" value="1"/>
</dbReference>
<reference evidence="3 4" key="1">
    <citation type="submission" date="2018-12" db="EMBL/GenBank/DDBJ databases">
        <authorList>
            <person name="Li S."/>
            <person name="Yang R."/>
            <person name="Chen G."/>
            <person name="Zou L."/>
            <person name="Zhang C."/>
            <person name="Chen Y."/>
            <person name="Liu Z."/>
            <person name="Li Y."/>
            <person name="Yan Y."/>
            <person name="Huang M."/>
            <person name="Chen T."/>
        </authorList>
    </citation>
    <scope>NUCLEOTIDE SEQUENCE [LARGE SCALE GENOMIC DNA]</scope>
    <source>
        <strain evidence="3 4">1257</strain>
    </source>
</reference>
<evidence type="ECO:0000256" key="1">
    <source>
        <dbReference type="SAM" id="Phobius"/>
    </source>
</evidence>
<feature type="transmembrane region" description="Helical" evidence="1">
    <location>
        <begin position="12"/>
        <end position="34"/>
    </location>
</feature>
<accession>A0A3S8UPA5</accession>
<keyword evidence="1" id="KW-0812">Transmembrane</keyword>
<dbReference type="InterPro" id="IPR007001">
    <property type="entry name" value="Shufflon_N"/>
</dbReference>
<proteinExistence type="predicted"/>
<dbReference type="AlphaFoldDB" id="A0A3S8UPA5"/>
<feature type="domain" description="Bacterial shufflon protein N-terminal" evidence="2">
    <location>
        <begin position="38"/>
        <end position="227"/>
    </location>
</feature>